<dbReference type="FunFam" id="3.30.160.60:FF:001370">
    <property type="entry name" value="Zinc finger protein"/>
    <property type="match status" value="1"/>
</dbReference>
<name>N6TD76_DENPD</name>
<accession>N6TD76</accession>
<keyword evidence="3" id="KW-0479">Metal-binding</keyword>
<dbReference type="FunFam" id="3.30.160.60:FF:000624">
    <property type="entry name" value="zinc finger protein 697"/>
    <property type="match status" value="1"/>
</dbReference>
<keyword evidence="6" id="KW-0862">Zinc</keyword>
<dbReference type="PANTHER" id="PTHR24379">
    <property type="entry name" value="KRAB AND ZINC FINGER DOMAIN-CONTAINING"/>
    <property type="match status" value="1"/>
</dbReference>
<gene>
    <name evidence="11" type="ORF">YQE_07836</name>
</gene>
<reference evidence="11" key="1">
    <citation type="journal article" date="2013" name="Genome Biol.">
        <title>Draft genome of the mountain pine beetle, Dendroctonus ponderosae Hopkins, a major forest pest.</title>
        <authorList>
            <person name="Keeling C.I."/>
            <person name="Yuen M.M."/>
            <person name="Liao N.Y."/>
            <person name="Docking T.R."/>
            <person name="Chan S.K."/>
            <person name="Taylor G.A."/>
            <person name="Palmquist D.L."/>
            <person name="Jackman S.D."/>
            <person name="Nguyen A."/>
            <person name="Li M."/>
            <person name="Henderson H."/>
            <person name="Janes J.K."/>
            <person name="Zhao Y."/>
            <person name="Pandoh P."/>
            <person name="Moore R."/>
            <person name="Sperling F.A."/>
            <person name="Huber D.P."/>
            <person name="Birol I."/>
            <person name="Jones S.J."/>
            <person name="Bohlmann J."/>
        </authorList>
    </citation>
    <scope>NUCLEOTIDE SEQUENCE</scope>
</reference>
<feature type="non-terminal residue" evidence="11">
    <location>
        <position position="1"/>
    </location>
</feature>
<keyword evidence="8" id="KW-0238">DNA-binding</keyword>
<keyword evidence="10" id="KW-0539">Nucleus</keyword>
<comment type="similarity">
    <text evidence="2">Belongs to the krueppel C2H2-type zinc-finger protein family.</text>
</comment>
<sequence length="692" mass="78378">MYTEDEANSYLKYLNDSETPNAYLLENNEVGLFSVEPIFTEMAASDWPHDGFPLLLTNSLIAEGSLEECQSNNNLVHPPSDAEDLPENIALQNIDHCLEPTDDDLTTIHLTEEGSEISLEHIGNAVSVQEVPFIQLHSSNEDMMETCLQFDGNELEKDDLEAFKREEPDRVVKSLSDESVLVTNKRKHADVAKRIELLNSDGTPIPIDDSVLASLKLRGAQKRSPPIQEKPKLQPISDLFSTVIANKCKVCSFLCEDLQQINEHISTKHLEYIFSKEAPSNMSALAINPKPVENREFTIYVCSECRAVCTTKNDLKNHMIGMHGLVTQPLPDSNGYQETLAEPVKKVSAYSDDVNHILVRKQEKMLQRVKCTVKGCIAAFPSEELRRRHESLHIGNTKSMFKCSDCDKQFMSWVILRGHMHKEHGIDFGMIVCPMCSMFKTYRTVMMFKHMMIHSDVKPFLCSDCGKSFRQLSQLKNHEASHKMPDDMPTWSRVKKCDKCNQFFANSKSLKCHIKTVHEKIKPFICNICGHKSSRKAMLELHMRQHTASKPFKCDYCNYRTGDHNCLRKHVMKHVGAVGYQCPYCTYTCIQAGSLKGHFRAKHKNKPGVYFCKYCAYNTINDSSLNAHEISHHLSSKGTLNSDSNLEARDSLINTDLQTDEETQSCFLNTESQLEEAIDNGGITIPADLELP</sequence>
<dbReference type="GO" id="GO:0008270">
    <property type="term" value="F:zinc ion binding"/>
    <property type="evidence" value="ECO:0007669"/>
    <property type="project" value="UniProtKB-KW"/>
</dbReference>
<dbReference type="Gene3D" id="3.30.160.60">
    <property type="entry name" value="Classic Zinc Finger"/>
    <property type="match status" value="6"/>
</dbReference>
<evidence type="ECO:0000256" key="7">
    <source>
        <dbReference type="ARBA" id="ARBA00023015"/>
    </source>
</evidence>
<comment type="subcellular location">
    <subcellularLocation>
        <location evidence="1">Nucleus</location>
    </subcellularLocation>
</comment>
<evidence type="ECO:0000256" key="2">
    <source>
        <dbReference type="ARBA" id="ARBA00006991"/>
    </source>
</evidence>
<evidence type="ECO:0000256" key="4">
    <source>
        <dbReference type="ARBA" id="ARBA00022737"/>
    </source>
</evidence>
<dbReference type="EMBL" id="KB741007">
    <property type="protein sequence ID" value="ENN75658.1"/>
    <property type="molecule type" value="Genomic_DNA"/>
</dbReference>
<dbReference type="OMA" id="GHCSATK"/>
<dbReference type="InterPro" id="IPR036236">
    <property type="entry name" value="Znf_C2H2_sf"/>
</dbReference>
<dbReference type="AlphaFoldDB" id="N6TD76"/>
<evidence type="ECO:0000256" key="1">
    <source>
        <dbReference type="ARBA" id="ARBA00004123"/>
    </source>
</evidence>
<keyword evidence="7" id="KW-0805">Transcription regulation</keyword>
<keyword evidence="9" id="KW-0804">Transcription</keyword>
<dbReference type="PROSITE" id="PS00028">
    <property type="entry name" value="ZINC_FINGER_C2H2_1"/>
    <property type="match status" value="5"/>
</dbReference>
<dbReference type="SMART" id="SM00355">
    <property type="entry name" value="ZnF_C2H2"/>
    <property type="match status" value="11"/>
</dbReference>
<dbReference type="GO" id="GO:0003690">
    <property type="term" value="F:double-stranded DNA binding"/>
    <property type="evidence" value="ECO:0007669"/>
    <property type="project" value="UniProtKB-ARBA"/>
</dbReference>
<keyword evidence="4" id="KW-0677">Repeat</keyword>
<dbReference type="OrthoDB" id="6077919at2759"/>
<evidence type="ECO:0000256" key="3">
    <source>
        <dbReference type="ARBA" id="ARBA00022723"/>
    </source>
</evidence>
<evidence type="ECO:0000256" key="5">
    <source>
        <dbReference type="ARBA" id="ARBA00022771"/>
    </source>
</evidence>
<dbReference type="GO" id="GO:0005634">
    <property type="term" value="C:nucleus"/>
    <property type="evidence" value="ECO:0007669"/>
    <property type="project" value="UniProtKB-SubCell"/>
</dbReference>
<dbReference type="PROSITE" id="PS50157">
    <property type="entry name" value="ZINC_FINGER_C2H2_2"/>
    <property type="match status" value="4"/>
</dbReference>
<proteinExistence type="inferred from homology"/>
<dbReference type="Pfam" id="PF00096">
    <property type="entry name" value="zf-C2H2"/>
    <property type="match status" value="3"/>
</dbReference>
<protein>
    <submittedName>
        <fullName evidence="11">Uncharacterized protein</fullName>
    </submittedName>
</protein>
<evidence type="ECO:0000256" key="10">
    <source>
        <dbReference type="ARBA" id="ARBA00023242"/>
    </source>
</evidence>
<dbReference type="HOGENOM" id="CLU_433023_0_0_1"/>
<evidence type="ECO:0000256" key="6">
    <source>
        <dbReference type="ARBA" id="ARBA00022833"/>
    </source>
</evidence>
<dbReference type="SUPFAM" id="SSF57667">
    <property type="entry name" value="beta-beta-alpha zinc fingers"/>
    <property type="match status" value="4"/>
</dbReference>
<evidence type="ECO:0000313" key="11">
    <source>
        <dbReference type="EMBL" id="ENN75658.1"/>
    </source>
</evidence>
<evidence type="ECO:0000256" key="8">
    <source>
        <dbReference type="ARBA" id="ARBA00023125"/>
    </source>
</evidence>
<dbReference type="PANTHER" id="PTHR24379:SF121">
    <property type="entry name" value="C2H2-TYPE DOMAIN-CONTAINING PROTEIN"/>
    <property type="match status" value="1"/>
</dbReference>
<dbReference type="InterPro" id="IPR013087">
    <property type="entry name" value="Znf_C2H2_type"/>
</dbReference>
<evidence type="ECO:0000256" key="9">
    <source>
        <dbReference type="ARBA" id="ARBA00023163"/>
    </source>
</evidence>
<keyword evidence="5" id="KW-0863">Zinc-finger</keyword>
<organism evidence="11">
    <name type="scientific">Dendroctonus ponderosae</name>
    <name type="common">Mountain pine beetle</name>
    <dbReference type="NCBI Taxonomy" id="77166"/>
    <lineage>
        <taxon>Eukaryota</taxon>
        <taxon>Metazoa</taxon>
        <taxon>Ecdysozoa</taxon>
        <taxon>Arthropoda</taxon>
        <taxon>Hexapoda</taxon>
        <taxon>Insecta</taxon>
        <taxon>Pterygota</taxon>
        <taxon>Neoptera</taxon>
        <taxon>Endopterygota</taxon>
        <taxon>Coleoptera</taxon>
        <taxon>Polyphaga</taxon>
        <taxon>Cucujiformia</taxon>
        <taxon>Curculionidae</taxon>
        <taxon>Scolytinae</taxon>
        <taxon>Dendroctonus</taxon>
    </lineage>
</organism>